<dbReference type="AlphaFoldDB" id="A0AA97FDG1"/>
<keyword evidence="4" id="KW-0804">Transcription</keyword>
<evidence type="ECO:0000313" key="7">
    <source>
        <dbReference type="Proteomes" id="UP001301797"/>
    </source>
</evidence>
<dbReference type="Proteomes" id="UP001301797">
    <property type="component" value="Chromosome"/>
</dbReference>
<gene>
    <name evidence="6" type="ORF">F1737_09640</name>
</gene>
<dbReference type="GO" id="GO:0046983">
    <property type="term" value="F:protein dimerization activity"/>
    <property type="evidence" value="ECO:0007669"/>
    <property type="project" value="InterPro"/>
</dbReference>
<dbReference type="Gene3D" id="1.10.10.10">
    <property type="entry name" value="Winged helix-like DNA-binding domain superfamily/Winged helix DNA-binding domain"/>
    <property type="match status" value="1"/>
</dbReference>
<accession>A0AA97FDG1</accession>
<keyword evidence="7" id="KW-1185">Reference proteome</keyword>
<dbReference type="SMART" id="SM00529">
    <property type="entry name" value="HTH_DTXR"/>
    <property type="match status" value="1"/>
</dbReference>
<reference evidence="6 7" key="1">
    <citation type="submission" date="2019-09" db="EMBL/GenBank/DDBJ databases">
        <title>The complete genome of Methanoplanus sp. FWC-SCC4.</title>
        <authorList>
            <person name="Chen S.-C."/>
            <person name="Zhou Y.-Z."/>
            <person name="Lai M.-C."/>
        </authorList>
    </citation>
    <scope>NUCLEOTIDE SEQUENCE [LARGE SCALE GENOMIC DNA]</scope>
    <source>
        <strain evidence="6 7">FWC-SCC4</strain>
    </source>
</reference>
<dbReference type="InterPro" id="IPR022689">
    <property type="entry name" value="Iron_dep_repressor"/>
</dbReference>
<comment type="similarity">
    <text evidence="1">Belongs to the DtxR/MntR family.</text>
</comment>
<organism evidence="6 7">
    <name type="scientific">Methanochimaera problematica</name>
    <dbReference type="NCBI Taxonomy" id="2609417"/>
    <lineage>
        <taxon>Archaea</taxon>
        <taxon>Methanobacteriati</taxon>
        <taxon>Methanobacteriota</taxon>
        <taxon>Stenosarchaea group</taxon>
        <taxon>Methanomicrobia</taxon>
        <taxon>Methanomicrobiales</taxon>
        <taxon>Methanomicrobiaceae</taxon>
        <taxon>Methanochimaera</taxon>
    </lineage>
</organism>
<dbReference type="InterPro" id="IPR050536">
    <property type="entry name" value="DtxR_MntR_Metal-Reg"/>
</dbReference>
<dbReference type="GeneID" id="85230429"/>
<dbReference type="PANTHER" id="PTHR33238">
    <property type="entry name" value="IRON (METAL) DEPENDENT REPRESSOR, DTXR FAMILY"/>
    <property type="match status" value="1"/>
</dbReference>
<feature type="domain" description="HTH dtxR-type" evidence="5">
    <location>
        <begin position="8"/>
        <end position="69"/>
    </location>
</feature>
<evidence type="ECO:0000256" key="4">
    <source>
        <dbReference type="ARBA" id="ARBA00023163"/>
    </source>
</evidence>
<dbReference type="GO" id="GO:0046914">
    <property type="term" value="F:transition metal ion binding"/>
    <property type="evidence" value="ECO:0007669"/>
    <property type="project" value="InterPro"/>
</dbReference>
<sequence length="154" mass="17737">MSGLNSSLSRKAEDYLEAILNVSLIKGYAKTRDIAKELNVSPPSVVEMFIKLDKLGMIEYRKYEGVLLKPKGREIASVIKYRHDTLMSFLKLIDVPADIANDDACIMEHELHPKTIEQIHYFVEFLKERGSELHTLEDFSEYCLVKRSVKDRSE</sequence>
<dbReference type="PROSITE" id="PS50944">
    <property type="entry name" value="HTH_DTXR"/>
    <property type="match status" value="1"/>
</dbReference>
<evidence type="ECO:0000256" key="3">
    <source>
        <dbReference type="ARBA" id="ARBA00023125"/>
    </source>
</evidence>
<dbReference type="InterPro" id="IPR036390">
    <property type="entry name" value="WH_DNA-bd_sf"/>
</dbReference>
<dbReference type="PANTHER" id="PTHR33238:SF7">
    <property type="entry name" value="IRON-DEPENDENT TRANSCRIPTIONAL REGULATOR"/>
    <property type="match status" value="1"/>
</dbReference>
<dbReference type="Pfam" id="PF01325">
    <property type="entry name" value="Fe_dep_repress"/>
    <property type="match status" value="1"/>
</dbReference>
<protein>
    <submittedName>
        <fullName evidence="6">Metal-dependent transcriptional regulator</fullName>
    </submittedName>
</protein>
<dbReference type="InterPro" id="IPR036421">
    <property type="entry name" value="Fe_dep_repressor_sf"/>
</dbReference>
<dbReference type="InterPro" id="IPR036388">
    <property type="entry name" value="WH-like_DNA-bd_sf"/>
</dbReference>
<dbReference type="KEGG" id="mefw:F1737_09640"/>
<keyword evidence="2" id="KW-0805">Transcription regulation</keyword>
<dbReference type="Gene3D" id="1.10.60.10">
    <property type="entry name" value="Iron dependent repressor, metal binding and dimerisation domain"/>
    <property type="match status" value="1"/>
</dbReference>
<dbReference type="InterPro" id="IPR022687">
    <property type="entry name" value="HTH_DTXR"/>
</dbReference>
<dbReference type="SUPFAM" id="SSF46785">
    <property type="entry name" value="Winged helix' DNA-binding domain"/>
    <property type="match status" value="1"/>
</dbReference>
<dbReference type="GO" id="GO:0003700">
    <property type="term" value="F:DNA-binding transcription factor activity"/>
    <property type="evidence" value="ECO:0007669"/>
    <property type="project" value="InterPro"/>
</dbReference>
<evidence type="ECO:0000256" key="1">
    <source>
        <dbReference type="ARBA" id="ARBA00007871"/>
    </source>
</evidence>
<evidence type="ECO:0000313" key="6">
    <source>
        <dbReference type="EMBL" id="WOF16929.1"/>
    </source>
</evidence>
<proteinExistence type="inferred from homology"/>
<dbReference type="GO" id="GO:0003677">
    <property type="term" value="F:DNA binding"/>
    <property type="evidence" value="ECO:0007669"/>
    <property type="project" value="UniProtKB-KW"/>
</dbReference>
<dbReference type="SUPFAM" id="SSF47979">
    <property type="entry name" value="Iron-dependent repressor protein, dimerization domain"/>
    <property type="match status" value="1"/>
</dbReference>
<dbReference type="RefSeq" id="WP_317136371.1">
    <property type="nucleotide sequence ID" value="NZ_CP043875.1"/>
</dbReference>
<dbReference type="InterPro" id="IPR001367">
    <property type="entry name" value="Fe_dep_repressor"/>
</dbReference>
<keyword evidence="3" id="KW-0238">DNA-binding</keyword>
<dbReference type="Pfam" id="PF02742">
    <property type="entry name" value="Fe_dep_repr_C"/>
    <property type="match status" value="1"/>
</dbReference>
<name>A0AA97FDG1_9EURY</name>
<dbReference type="EMBL" id="CP043875">
    <property type="protein sequence ID" value="WOF16929.1"/>
    <property type="molecule type" value="Genomic_DNA"/>
</dbReference>
<evidence type="ECO:0000256" key="2">
    <source>
        <dbReference type="ARBA" id="ARBA00023015"/>
    </source>
</evidence>
<evidence type="ECO:0000259" key="5">
    <source>
        <dbReference type="PROSITE" id="PS50944"/>
    </source>
</evidence>